<comment type="caution">
    <text evidence="3">The sequence shown here is derived from an EMBL/GenBank/DDBJ whole genome shotgun (WGS) entry which is preliminary data.</text>
</comment>
<evidence type="ECO:0000256" key="2">
    <source>
        <dbReference type="SAM" id="SignalP"/>
    </source>
</evidence>
<keyword evidence="2" id="KW-0732">Signal</keyword>
<evidence type="ECO:0000256" key="1">
    <source>
        <dbReference type="SAM" id="MobiDB-lite"/>
    </source>
</evidence>
<reference evidence="3 4" key="1">
    <citation type="submission" date="2023-04" db="EMBL/GenBank/DDBJ databases">
        <title>Luteimonas endophyticus RD2P54.</title>
        <authorList>
            <person name="Sun J.-Q."/>
        </authorList>
    </citation>
    <scope>NUCLEOTIDE SEQUENCE [LARGE SCALE GENOMIC DNA]</scope>
    <source>
        <strain evidence="3 4">RD2P54</strain>
    </source>
</reference>
<dbReference type="EMBL" id="JARXRM010000045">
    <property type="protein sequence ID" value="MDH5824661.1"/>
    <property type="molecule type" value="Genomic_DNA"/>
</dbReference>
<gene>
    <name evidence="3" type="ORF">QFW77_16950</name>
</gene>
<protein>
    <submittedName>
        <fullName evidence="3">Uncharacterized protein</fullName>
    </submittedName>
</protein>
<feature type="signal peptide" evidence="2">
    <location>
        <begin position="1"/>
        <end position="18"/>
    </location>
</feature>
<evidence type="ECO:0000313" key="3">
    <source>
        <dbReference type="EMBL" id="MDH5824661.1"/>
    </source>
</evidence>
<accession>A0ABT6JD07</accession>
<feature type="region of interest" description="Disordered" evidence="1">
    <location>
        <begin position="119"/>
        <end position="138"/>
    </location>
</feature>
<dbReference type="RefSeq" id="WP_280575987.1">
    <property type="nucleotide sequence ID" value="NZ_JARXRM010000045.1"/>
</dbReference>
<dbReference type="Proteomes" id="UP001156940">
    <property type="component" value="Unassembled WGS sequence"/>
</dbReference>
<proteinExistence type="predicted"/>
<name>A0ABT6JD07_9GAMM</name>
<sequence>MRRWLCVALCCFAGAAVAEPAPDPQPKAGARACLVEGSFMHDGEVQPLVDCLQGNGESHARLAGACEGPVRMAEAVGAPPPRVTWLVACPAPAQARCEGIGGTRIVVHHYRRTPAQLAQSRPGCEGAGGAWVEGDGKD</sequence>
<keyword evidence="4" id="KW-1185">Reference proteome</keyword>
<organism evidence="3 4">
    <name type="scientific">Luteimonas endophytica</name>
    <dbReference type="NCBI Taxonomy" id="3042023"/>
    <lineage>
        <taxon>Bacteria</taxon>
        <taxon>Pseudomonadati</taxon>
        <taxon>Pseudomonadota</taxon>
        <taxon>Gammaproteobacteria</taxon>
        <taxon>Lysobacterales</taxon>
        <taxon>Lysobacteraceae</taxon>
        <taxon>Luteimonas</taxon>
    </lineage>
</organism>
<feature type="chain" id="PRO_5045840883" evidence="2">
    <location>
        <begin position="19"/>
        <end position="138"/>
    </location>
</feature>
<evidence type="ECO:0000313" key="4">
    <source>
        <dbReference type="Proteomes" id="UP001156940"/>
    </source>
</evidence>